<evidence type="ECO:0000256" key="2">
    <source>
        <dbReference type="ARBA" id="ARBA00022771"/>
    </source>
</evidence>
<dbReference type="Pfam" id="PF01753">
    <property type="entry name" value="zf-MYND"/>
    <property type="match status" value="1"/>
</dbReference>
<dbReference type="SUPFAM" id="SSF81901">
    <property type="entry name" value="HCP-like"/>
    <property type="match status" value="2"/>
</dbReference>
<dbReference type="InterPro" id="IPR001841">
    <property type="entry name" value="Znf_RING"/>
</dbReference>
<keyword evidence="2 5" id="KW-0863">Zinc-finger</keyword>
<reference evidence="8" key="2">
    <citation type="submission" date="2019-06" db="EMBL/GenBank/DDBJ databases">
        <title>Genomics analysis of Aphanomyces spp. identifies a new class of oomycete effector associated with host adaptation.</title>
        <authorList>
            <person name="Gaulin E."/>
        </authorList>
    </citation>
    <scope>NUCLEOTIDE SEQUENCE</scope>
    <source>
        <strain evidence="8">CBS 578.67</strain>
    </source>
</reference>
<dbReference type="EMBL" id="CAADRA010005242">
    <property type="protein sequence ID" value="VFT87511.1"/>
    <property type="molecule type" value="Genomic_DNA"/>
</dbReference>
<dbReference type="PANTHER" id="PTHR11102">
    <property type="entry name" value="SEL-1-LIKE PROTEIN"/>
    <property type="match status" value="1"/>
</dbReference>
<evidence type="ECO:0000256" key="5">
    <source>
        <dbReference type="PROSITE-ProRule" id="PRU00134"/>
    </source>
</evidence>
<dbReference type="EMBL" id="VJMH01005221">
    <property type="protein sequence ID" value="KAF0698781.1"/>
    <property type="molecule type" value="Genomic_DNA"/>
</dbReference>
<dbReference type="GO" id="GO:0008270">
    <property type="term" value="F:zinc ion binding"/>
    <property type="evidence" value="ECO:0007669"/>
    <property type="project" value="UniProtKB-KW"/>
</dbReference>
<dbReference type="PROSITE" id="PS50089">
    <property type="entry name" value="ZF_RING_2"/>
    <property type="match status" value="1"/>
</dbReference>
<dbReference type="InterPro" id="IPR006597">
    <property type="entry name" value="Sel1-like"/>
</dbReference>
<dbReference type="SUPFAM" id="SSF144232">
    <property type="entry name" value="HIT/MYND zinc finger-like"/>
    <property type="match status" value="1"/>
</dbReference>
<dbReference type="Gene3D" id="1.25.40.10">
    <property type="entry name" value="Tetratricopeptide repeat domain"/>
    <property type="match status" value="2"/>
</dbReference>
<proteinExistence type="inferred from homology"/>
<gene>
    <name evidence="9" type="primary">Aste57867_10639</name>
    <name evidence="8" type="ORF">As57867_010599</name>
    <name evidence="9" type="ORF">ASTE57867_10639</name>
</gene>
<dbReference type="OrthoDB" id="206772at2759"/>
<accession>A0A485KRH4</accession>
<comment type="similarity">
    <text evidence="4">Belongs to the sel-1 family.</text>
</comment>
<evidence type="ECO:0000259" key="6">
    <source>
        <dbReference type="PROSITE" id="PS50089"/>
    </source>
</evidence>
<evidence type="ECO:0000256" key="1">
    <source>
        <dbReference type="ARBA" id="ARBA00022723"/>
    </source>
</evidence>
<feature type="domain" description="MYND-type" evidence="7">
    <location>
        <begin position="270"/>
        <end position="309"/>
    </location>
</feature>
<keyword evidence="3" id="KW-0862">Zinc</keyword>
<evidence type="ECO:0000259" key="7">
    <source>
        <dbReference type="PROSITE" id="PS50865"/>
    </source>
</evidence>
<organism evidence="9 10">
    <name type="scientific">Aphanomyces stellatus</name>
    <dbReference type="NCBI Taxonomy" id="120398"/>
    <lineage>
        <taxon>Eukaryota</taxon>
        <taxon>Sar</taxon>
        <taxon>Stramenopiles</taxon>
        <taxon>Oomycota</taxon>
        <taxon>Saprolegniomycetes</taxon>
        <taxon>Saprolegniales</taxon>
        <taxon>Verrucalvaceae</taxon>
        <taxon>Aphanomyces</taxon>
    </lineage>
</organism>
<sequence>MLPVSKMSSCPICQEELPPQSADGQAVCRALCCGGQYCTPCAKEALANGATCVLCRAPVPTTQDEAVAMVRKHAEAGRAWAQSNLGSRYECGRGVPQDAALAARWMKAASEQGDASAQQDLGAYYQLGLGVPASPEQAILWTRKAVAQGNAKAMFNLANMIKASQPDEYKRLLLNSADAGYAAAQSDVGYNYENGADGFPQDMGQATTYFRKAAEGENALAMANLGGRYLAKQWWASAKFWFTAAMAKDETNGDVANVVEQLNDHLTHHCAGCDATPEKLAKCAQCKQVMYCEKACQLRHWKTGHKHDCKLFLADAAAIQAKYAATMEQVAREALVHGYA</sequence>
<dbReference type="Proteomes" id="UP000332933">
    <property type="component" value="Unassembled WGS sequence"/>
</dbReference>
<dbReference type="InterPro" id="IPR011990">
    <property type="entry name" value="TPR-like_helical_dom_sf"/>
</dbReference>
<protein>
    <submittedName>
        <fullName evidence="9">Aste57867_10639 protein</fullName>
    </submittedName>
</protein>
<name>A0A485KRH4_9STRA</name>
<evidence type="ECO:0000313" key="8">
    <source>
        <dbReference type="EMBL" id="KAF0698781.1"/>
    </source>
</evidence>
<feature type="domain" description="RING-type" evidence="6">
    <location>
        <begin position="10"/>
        <end position="56"/>
    </location>
</feature>
<dbReference type="AlphaFoldDB" id="A0A485KRH4"/>
<evidence type="ECO:0000256" key="3">
    <source>
        <dbReference type="ARBA" id="ARBA00022833"/>
    </source>
</evidence>
<dbReference type="SMART" id="SM00671">
    <property type="entry name" value="SEL1"/>
    <property type="match status" value="3"/>
</dbReference>
<dbReference type="PANTHER" id="PTHR11102:SF160">
    <property type="entry name" value="ERAD-ASSOCIATED E3 UBIQUITIN-PROTEIN LIGASE COMPONENT HRD3"/>
    <property type="match status" value="1"/>
</dbReference>
<dbReference type="InterPro" id="IPR050767">
    <property type="entry name" value="Sel1_AlgK"/>
</dbReference>
<evidence type="ECO:0000313" key="9">
    <source>
        <dbReference type="EMBL" id="VFT87511.1"/>
    </source>
</evidence>
<evidence type="ECO:0000256" key="4">
    <source>
        <dbReference type="ARBA" id="ARBA00038101"/>
    </source>
</evidence>
<dbReference type="Gene3D" id="6.10.140.2220">
    <property type="match status" value="1"/>
</dbReference>
<evidence type="ECO:0000313" key="10">
    <source>
        <dbReference type="Proteomes" id="UP000332933"/>
    </source>
</evidence>
<dbReference type="Pfam" id="PF08238">
    <property type="entry name" value="Sel1"/>
    <property type="match status" value="3"/>
</dbReference>
<reference evidence="9 10" key="1">
    <citation type="submission" date="2019-03" db="EMBL/GenBank/DDBJ databases">
        <authorList>
            <person name="Gaulin E."/>
            <person name="Dumas B."/>
        </authorList>
    </citation>
    <scope>NUCLEOTIDE SEQUENCE [LARGE SCALE GENOMIC DNA]</scope>
    <source>
        <strain evidence="9">CBS 568.67</strain>
    </source>
</reference>
<keyword evidence="10" id="KW-1185">Reference proteome</keyword>
<dbReference type="PROSITE" id="PS50865">
    <property type="entry name" value="ZF_MYND_2"/>
    <property type="match status" value="1"/>
</dbReference>
<keyword evidence="1" id="KW-0479">Metal-binding</keyword>
<dbReference type="SUPFAM" id="SSF57850">
    <property type="entry name" value="RING/U-box"/>
    <property type="match status" value="1"/>
</dbReference>
<dbReference type="InterPro" id="IPR002893">
    <property type="entry name" value="Znf_MYND"/>
</dbReference>